<sequence length="382" mass="42691">MRSSLAYAQGVCQSTPRTRSLHQSKATALRTRIVGMMSKSGALDLASSLGGSIAKGQVKSAAEQYVKYHHIYGGEEESRKSNYTDLVNKYYDLATSFYEYGWGDSFHFAGRWHEETFHESIKRHQHFIALQLGLKKGMKVLDVGCGIGGPLTEIARFSSTLVTGLNNNDYQMSRGKEIIFSAGLSEHCDFVKGNFMDMPIADNTFDAAYALQATCHAPDARGAYSEVYRVLKPGKYFALDEWCMTDRFDPNNGKHLAIKADIELGNGLPDIRTTHQCVQAMKDAGFEIIFAKDLAKDFPCPWYLPMDPSHFSWTSFQCTRPGRFITRAIIKTLEFLHVAPAGSMRVYHFLQTASEGLLKGGREGIFTATFFVLGRKPTYRGD</sequence>
<evidence type="ECO:0000256" key="5">
    <source>
        <dbReference type="ARBA" id="ARBA00022955"/>
    </source>
</evidence>
<dbReference type="GO" id="GO:0003838">
    <property type="term" value="F:sterol 24-C-methyltransferase activity"/>
    <property type="evidence" value="ECO:0007669"/>
    <property type="project" value="TreeGrafter"/>
</dbReference>
<keyword evidence="6" id="KW-0756">Sterol biosynthesis</keyword>
<dbReference type="GO" id="GO:0005783">
    <property type="term" value="C:endoplasmic reticulum"/>
    <property type="evidence" value="ECO:0007669"/>
    <property type="project" value="TreeGrafter"/>
</dbReference>
<keyword evidence="3 9" id="KW-0808">Transferase</keyword>
<evidence type="ECO:0000256" key="10">
    <source>
        <dbReference type="RuleBase" id="RU362025"/>
    </source>
</evidence>
<dbReference type="Gene3D" id="3.40.50.150">
    <property type="entry name" value="Vaccinia Virus protein VP39"/>
    <property type="match status" value="1"/>
</dbReference>
<dbReference type="PROSITE" id="PS51685">
    <property type="entry name" value="SAM_MT_ERG6_SMT"/>
    <property type="match status" value="1"/>
</dbReference>
<name>A0A2T7BZF3_9POAL</name>
<dbReference type="Gramene" id="PUZ36474">
    <property type="protein sequence ID" value="PUZ36474"/>
    <property type="gene ID" value="GQ55_9G040600"/>
</dbReference>
<dbReference type="GO" id="GO:0032259">
    <property type="term" value="P:methylation"/>
    <property type="evidence" value="ECO:0007669"/>
    <property type="project" value="UniProtKB-KW"/>
</dbReference>
<dbReference type="InterPro" id="IPR013216">
    <property type="entry name" value="Methyltransf_11"/>
</dbReference>
<feature type="domain" description="SAM-dependent methyltransferase Erg6/SMT-type" evidence="11">
    <location>
        <begin position="90"/>
        <end position="377"/>
    </location>
</feature>
<keyword evidence="4 9" id="KW-0949">S-adenosyl-L-methionine</keyword>
<dbReference type="PANTHER" id="PTHR44068:SF2">
    <property type="entry name" value="METHYLTRANSFERASE"/>
    <property type="match status" value="1"/>
</dbReference>
<dbReference type="EMBL" id="CM009757">
    <property type="protein sequence ID" value="PUZ36474.1"/>
    <property type="molecule type" value="Genomic_DNA"/>
</dbReference>
<dbReference type="Pfam" id="PF08498">
    <property type="entry name" value="Sterol_MT_C"/>
    <property type="match status" value="1"/>
</dbReference>
<evidence type="ECO:0000256" key="8">
    <source>
        <dbReference type="ARBA" id="ARBA00023221"/>
    </source>
</evidence>
<evidence type="ECO:0000256" key="9">
    <source>
        <dbReference type="PROSITE-ProRule" id="PRU01022"/>
    </source>
</evidence>
<evidence type="ECO:0000256" key="2">
    <source>
        <dbReference type="ARBA" id="ARBA00022603"/>
    </source>
</evidence>
<evidence type="ECO:0000313" key="12">
    <source>
        <dbReference type="EMBL" id="PUZ36474.1"/>
    </source>
</evidence>
<dbReference type="SUPFAM" id="SSF53335">
    <property type="entry name" value="S-adenosyl-L-methionine-dependent methyltransferases"/>
    <property type="match status" value="1"/>
</dbReference>
<evidence type="ECO:0000259" key="11">
    <source>
        <dbReference type="PROSITE" id="PS51685"/>
    </source>
</evidence>
<keyword evidence="13" id="KW-1185">Reference proteome</keyword>
<evidence type="ECO:0000256" key="6">
    <source>
        <dbReference type="ARBA" id="ARBA00023011"/>
    </source>
</evidence>
<proteinExistence type="inferred from homology"/>
<dbReference type="Pfam" id="PF08241">
    <property type="entry name" value="Methyltransf_11"/>
    <property type="match status" value="1"/>
</dbReference>
<evidence type="ECO:0000256" key="3">
    <source>
        <dbReference type="ARBA" id="ARBA00022679"/>
    </source>
</evidence>
<accession>A0A2T7BZF3</accession>
<protein>
    <recommendedName>
        <fullName evidence="10">Methyltransferase</fullName>
        <ecNumber evidence="10">2.1.1.-</ecNumber>
    </recommendedName>
</protein>
<dbReference type="Proteomes" id="UP000244336">
    <property type="component" value="Chromosome 9"/>
</dbReference>
<keyword evidence="2 9" id="KW-0489">Methyltransferase</keyword>
<dbReference type="InterPro" id="IPR013705">
    <property type="entry name" value="Sterol_MeTrfase_C"/>
</dbReference>
<dbReference type="InterPro" id="IPR029063">
    <property type="entry name" value="SAM-dependent_MTases_sf"/>
</dbReference>
<evidence type="ECO:0000256" key="1">
    <source>
        <dbReference type="ARBA" id="ARBA00004938"/>
    </source>
</evidence>
<comment type="pathway">
    <text evidence="1">Steroid biosynthesis; sterol biosynthesis.</text>
</comment>
<dbReference type="OrthoDB" id="4310724at2759"/>
<dbReference type="InterPro" id="IPR030384">
    <property type="entry name" value="MeTrfase_SMT"/>
</dbReference>
<keyword evidence="8" id="KW-0753">Steroid metabolism</keyword>
<gene>
    <name evidence="12" type="ORF">GQ55_9G040600</name>
</gene>
<keyword evidence="7" id="KW-1207">Sterol metabolism</keyword>
<dbReference type="EC" id="2.1.1.-" evidence="10"/>
<dbReference type="GO" id="GO:0016126">
    <property type="term" value="P:sterol biosynthetic process"/>
    <property type="evidence" value="ECO:0007669"/>
    <property type="project" value="UniProtKB-UniPathway"/>
</dbReference>
<keyword evidence="5" id="KW-0444">Lipid biosynthesis</keyword>
<comment type="similarity">
    <text evidence="9 10">Belongs to the class I-like SAM-binding methyltransferase superfamily. Erg6/SMT family.</text>
</comment>
<dbReference type="STRING" id="1504633.A0A2T7BZF3"/>
<dbReference type="PANTHER" id="PTHR44068">
    <property type="entry name" value="ZGC:194242"/>
    <property type="match status" value="1"/>
</dbReference>
<evidence type="ECO:0000313" key="13">
    <source>
        <dbReference type="Proteomes" id="UP000244336"/>
    </source>
</evidence>
<dbReference type="UniPathway" id="UPA00766"/>
<dbReference type="InterPro" id="IPR050447">
    <property type="entry name" value="Erg6_SMT_methyltransf"/>
</dbReference>
<evidence type="ECO:0000256" key="7">
    <source>
        <dbReference type="ARBA" id="ARBA00023166"/>
    </source>
</evidence>
<keyword evidence="5" id="KW-0443">Lipid metabolism</keyword>
<dbReference type="AlphaFoldDB" id="A0A2T7BZF3"/>
<evidence type="ECO:0000256" key="4">
    <source>
        <dbReference type="ARBA" id="ARBA00022691"/>
    </source>
</evidence>
<dbReference type="CDD" id="cd02440">
    <property type="entry name" value="AdoMet_MTases"/>
    <property type="match status" value="1"/>
</dbReference>
<organism evidence="12 13">
    <name type="scientific">Panicum hallii var. hallii</name>
    <dbReference type="NCBI Taxonomy" id="1504633"/>
    <lineage>
        <taxon>Eukaryota</taxon>
        <taxon>Viridiplantae</taxon>
        <taxon>Streptophyta</taxon>
        <taxon>Embryophyta</taxon>
        <taxon>Tracheophyta</taxon>
        <taxon>Spermatophyta</taxon>
        <taxon>Magnoliopsida</taxon>
        <taxon>Liliopsida</taxon>
        <taxon>Poales</taxon>
        <taxon>Poaceae</taxon>
        <taxon>PACMAD clade</taxon>
        <taxon>Panicoideae</taxon>
        <taxon>Panicodae</taxon>
        <taxon>Paniceae</taxon>
        <taxon>Panicinae</taxon>
        <taxon>Panicum</taxon>
        <taxon>Panicum sect. Panicum</taxon>
    </lineage>
</organism>
<reference evidence="12 13" key="1">
    <citation type="submission" date="2018-04" db="EMBL/GenBank/DDBJ databases">
        <title>WGS assembly of Panicum hallii var. hallii HAL2.</title>
        <authorList>
            <person name="Lovell J."/>
            <person name="Jenkins J."/>
            <person name="Lowry D."/>
            <person name="Mamidi S."/>
            <person name="Sreedasyam A."/>
            <person name="Weng X."/>
            <person name="Barry K."/>
            <person name="Bonette J."/>
            <person name="Campitelli B."/>
            <person name="Daum C."/>
            <person name="Gordon S."/>
            <person name="Gould B."/>
            <person name="Lipzen A."/>
            <person name="MacQueen A."/>
            <person name="Palacio-Mejia J."/>
            <person name="Plott C."/>
            <person name="Shakirov E."/>
            <person name="Shu S."/>
            <person name="Yoshinaga Y."/>
            <person name="Zane M."/>
            <person name="Rokhsar D."/>
            <person name="Grimwood J."/>
            <person name="Schmutz J."/>
            <person name="Juenger T."/>
        </authorList>
    </citation>
    <scope>NUCLEOTIDE SEQUENCE [LARGE SCALE GENOMIC DNA]</scope>
    <source>
        <strain evidence="13">cv. HAL2</strain>
    </source>
</reference>
<keyword evidence="5" id="KW-0752">Steroid biosynthesis</keyword>